<dbReference type="InterPro" id="IPR036465">
    <property type="entry name" value="vWFA_dom_sf"/>
</dbReference>
<protein>
    <submittedName>
        <fullName evidence="2">VWA domain-containing protein</fullName>
    </submittedName>
</protein>
<dbReference type="PROSITE" id="PS50234">
    <property type="entry name" value="VWFA"/>
    <property type="match status" value="1"/>
</dbReference>
<sequence>MMSTLHSLRSSASRLLNDRGGNFAMVSAILLPIMLGAGALAIDITNTAMAKHQLQEASDSAALATASALADGKVTTSTAADFAKDFIAGQMANVLSDTTGLKGSTTVNATKTTTGTATSYSVSVSSSYSMQLSGLAQVIGFKTTTIGAASQTASGYSETQGSVSMFLALDKSGSMGDPTSTVNAEQPTKTTQYTYTETYTYDCGTKRNPKTCTGTRQATGTKTETNYYTKIEALKLAVGSLTNQLETADPTHIYARTGAVSYDINQYPASPLAWGSSAVSSYVNALSANGGTNSSDAVNTAYTSLTAKNSAGNDSEDAIHYDKTKQVPKKYIVFMTDGDNNATSYDTATKKTCDAAKAKSIEIYTVAFMAPSNGQALLKYCATDSSHYFAAESMADLVAAFKKIGAKAANQTTRLTN</sequence>
<dbReference type="KEGG" id="rgr:FZ934_13660"/>
<dbReference type="InterPro" id="IPR028087">
    <property type="entry name" value="Tad_N"/>
</dbReference>
<dbReference type="SUPFAM" id="SSF53300">
    <property type="entry name" value="vWA-like"/>
    <property type="match status" value="1"/>
</dbReference>
<evidence type="ECO:0000313" key="2">
    <source>
        <dbReference type="EMBL" id="QFY61353.1"/>
    </source>
</evidence>
<dbReference type="InterPro" id="IPR002035">
    <property type="entry name" value="VWF_A"/>
</dbReference>
<organism evidence="2 3">
    <name type="scientific">Rhizobium grahamii</name>
    <dbReference type="NCBI Taxonomy" id="1120045"/>
    <lineage>
        <taxon>Bacteria</taxon>
        <taxon>Pseudomonadati</taxon>
        <taxon>Pseudomonadota</taxon>
        <taxon>Alphaproteobacteria</taxon>
        <taxon>Hyphomicrobiales</taxon>
        <taxon>Rhizobiaceae</taxon>
        <taxon>Rhizobium/Agrobacterium group</taxon>
        <taxon>Rhizobium</taxon>
    </lineage>
</organism>
<dbReference type="Pfam" id="PF13400">
    <property type="entry name" value="Tad"/>
    <property type="match status" value="1"/>
</dbReference>
<dbReference type="OrthoDB" id="7522752at2"/>
<dbReference type="Proteomes" id="UP000326881">
    <property type="component" value="Chromosome"/>
</dbReference>
<proteinExistence type="predicted"/>
<dbReference type="AlphaFoldDB" id="A0A5Q0C7F3"/>
<accession>A0A5Q0C7F3</accession>
<dbReference type="EMBL" id="CP043498">
    <property type="protein sequence ID" value="QFY61353.1"/>
    <property type="molecule type" value="Genomic_DNA"/>
</dbReference>
<gene>
    <name evidence="2" type="ORF">FZ934_13660</name>
</gene>
<evidence type="ECO:0000259" key="1">
    <source>
        <dbReference type="PROSITE" id="PS50234"/>
    </source>
</evidence>
<keyword evidence="3" id="KW-1185">Reference proteome</keyword>
<dbReference type="Pfam" id="PF00092">
    <property type="entry name" value="VWA"/>
    <property type="match status" value="1"/>
</dbReference>
<dbReference type="Gene3D" id="3.40.50.410">
    <property type="entry name" value="von Willebrand factor, type A domain"/>
    <property type="match status" value="1"/>
</dbReference>
<name>A0A5Q0C7F3_9HYPH</name>
<reference evidence="2 3" key="1">
    <citation type="submission" date="2019-08" db="EMBL/GenBank/DDBJ databases">
        <title>Prosopis cineraria nodule microbiome.</title>
        <authorList>
            <person name="Ali R."/>
            <person name="Chaluvadi S.R."/>
            <person name="Wang X."/>
        </authorList>
    </citation>
    <scope>NUCLEOTIDE SEQUENCE [LARGE SCALE GENOMIC DNA]</scope>
    <source>
        <strain evidence="2 3">BG7</strain>
    </source>
</reference>
<feature type="domain" description="VWFA" evidence="1">
    <location>
        <begin position="164"/>
        <end position="404"/>
    </location>
</feature>
<evidence type="ECO:0000313" key="3">
    <source>
        <dbReference type="Proteomes" id="UP000326881"/>
    </source>
</evidence>